<evidence type="ECO:0000313" key="2">
    <source>
        <dbReference type="EMBL" id="NXU07064.1"/>
    </source>
</evidence>
<reference evidence="2 3" key="1">
    <citation type="submission" date="2019-09" db="EMBL/GenBank/DDBJ databases">
        <title>Bird 10,000 Genomes (B10K) Project - Family phase.</title>
        <authorList>
            <person name="Zhang G."/>
        </authorList>
    </citation>
    <scope>NUCLEOTIDE SEQUENCE [LARGE SCALE GENOMIC DNA]</scope>
    <source>
        <strain evidence="2">B10K-DU-012-02</strain>
    </source>
</reference>
<feature type="non-terminal residue" evidence="2">
    <location>
        <position position="109"/>
    </location>
</feature>
<evidence type="ECO:0000313" key="3">
    <source>
        <dbReference type="Proteomes" id="UP000566314"/>
    </source>
</evidence>
<accession>A0A7L3HPQ7</accession>
<organism evidence="2 3">
    <name type="scientific">Buphagus erythrorhynchus</name>
    <name type="common">red-billed oxpecker</name>
    <dbReference type="NCBI Taxonomy" id="245048"/>
    <lineage>
        <taxon>Eukaryota</taxon>
        <taxon>Metazoa</taxon>
        <taxon>Chordata</taxon>
        <taxon>Craniata</taxon>
        <taxon>Vertebrata</taxon>
        <taxon>Euteleostomi</taxon>
        <taxon>Archelosauria</taxon>
        <taxon>Archosauria</taxon>
        <taxon>Dinosauria</taxon>
        <taxon>Saurischia</taxon>
        <taxon>Theropoda</taxon>
        <taxon>Coelurosauria</taxon>
        <taxon>Aves</taxon>
        <taxon>Neognathae</taxon>
        <taxon>Neoaves</taxon>
        <taxon>Telluraves</taxon>
        <taxon>Australaves</taxon>
        <taxon>Passeriformes</taxon>
        <taxon>Sturnidae</taxon>
        <taxon>Buphagus</taxon>
    </lineage>
</organism>
<feature type="non-terminal residue" evidence="2">
    <location>
        <position position="1"/>
    </location>
</feature>
<dbReference type="SUPFAM" id="SSF118310">
    <property type="entry name" value="AN1-like Zinc finger"/>
    <property type="match status" value="1"/>
</dbReference>
<dbReference type="Gene3D" id="4.10.1110.10">
    <property type="entry name" value="AN1-like Zinc finger"/>
    <property type="match status" value="1"/>
</dbReference>
<keyword evidence="3" id="KW-1185">Reference proteome</keyword>
<dbReference type="EMBL" id="VZTT01261355">
    <property type="protein sequence ID" value="NXU07064.1"/>
    <property type="molecule type" value="Genomic_DNA"/>
</dbReference>
<proteinExistence type="predicted"/>
<dbReference type="OrthoDB" id="428577at2759"/>
<evidence type="ECO:0000256" key="1">
    <source>
        <dbReference type="SAM" id="MobiDB-lite"/>
    </source>
</evidence>
<gene>
    <name evidence="2" type="primary">Zfand5_1</name>
    <name evidence="2" type="ORF">BUPERY_R05194</name>
</gene>
<protein>
    <submittedName>
        <fullName evidence="2">ZFAN5 protein</fullName>
    </submittedName>
</protein>
<comment type="caution">
    <text evidence="2">The sequence shown here is derived from an EMBL/GenBank/DDBJ whole genome shotgun (WGS) entry which is preliminary data.</text>
</comment>
<feature type="region of interest" description="Disordered" evidence="1">
    <location>
        <begin position="29"/>
        <end position="84"/>
    </location>
</feature>
<name>A0A7L3HPQ7_9PASS</name>
<dbReference type="AlphaFoldDB" id="A0A7L3HPQ7"/>
<feature type="compositionally biased region" description="Basic and acidic residues" evidence="1">
    <location>
        <begin position="41"/>
        <end position="57"/>
    </location>
</feature>
<dbReference type="InterPro" id="IPR035896">
    <property type="entry name" value="AN1-like_Znf"/>
</dbReference>
<sequence>SLPHNHPSNEDSCVFSFCLSAAHALSAQTPVTHQMTAMSISREETSNETEEFSKTDEASSASSSSGRNTAEGKTGSEKPKPKKNRCFTCRKKIGLTGECLALGKLPCAL</sequence>
<feature type="compositionally biased region" description="Polar residues" evidence="1">
    <location>
        <begin position="29"/>
        <end position="39"/>
    </location>
</feature>
<dbReference type="Proteomes" id="UP000566314">
    <property type="component" value="Unassembled WGS sequence"/>
</dbReference>